<feature type="transmembrane region" description="Helical" evidence="8">
    <location>
        <begin position="357"/>
        <end position="377"/>
    </location>
</feature>
<feature type="transmembrane region" description="Helical" evidence="8">
    <location>
        <begin position="280"/>
        <end position="300"/>
    </location>
</feature>
<dbReference type="AlphaFoldDB" id="A0A9P0QU54"/>
<feature type="transmembrane region" description="Helical" evidence="8">
    <location>
        <begin position="487"/>
        <end position="509"/>
    </location>
</feature>
<dbReference type="PANTHER" id="PTHR43791">
    <property type="entry name" value="PERMEASE-RELATED"/>
    <property type="match status" value="1"/>
</dbReference>
<dbReference type="EMBL" id="CAKXYY010000017">
    <property type="protein sequence ID" value="CAH2354621.1"/>
    <property type="molecule type" value="Genomic_DNA"/>
</dbReference>
<name>A0A9P0QU54_9ASCO</name>
<proteinExistence type="inferred from homology"/>
<sequence>MSTLKNLKWGFLPTRRIVDEFPIIDPIVQVHATKSNDSTEKDDTKALEKSDKESSKDEVESSDEVLEYRDEKNRPWWKFFDEYEYRITKKSKNKQKWFKWFHEDDTPEERRLILKLDIILAFYSLAAYWVKYLDQTNLNNAYTAGLQEGIGMKGNDLVNTQVLFTVGNIVFQLPFMYLLWGAPLNYILPSLDIIWSIITICVSQVNTVPQLKALRFLIGCLESPSYFSYQFLFGSWYKSYECSRRSMIFYLGQYLGLLTSSLLSGSIVAHLKSGMAPWRWIFIIDGIISIVVGIIGFYAIPGTPKDCYSIFLSDDEIRLARKRLETNETGSRPDTGTGPNANPLYNSFLDLQLWKQILTSWEIYVLILFNVFCWNNNNGTSGAYLLWLKAEGFGPARRQDLGALTPGLGLLWLFLTCTYADLFKSRWSAIIISQLFNITGNVLLAVWDVPKGAKWFAWCLQYFGWAMAPVLYSWQNDICRKDVRKRSVILVVMNILAQTSTAFISVLVWKTVEAPEYFKGFTFTASSALALSVWTFVVLWYYKRDEKKSASERGIIIYDSSVEELDPSKKNAVDSKQEVEDI</sequence>
<protein>
    <submittedName>
        <fullName evidence="9">Probable transporter Seo1p</fullName>
    </submittedName>
</protein>
<dbReference type="Gene3D" id="1.20.1250.20">
    <property type="entry name" value="MFS general substrate transporter like domains"/>
    <property type="match status" value="1"/>
</dbReference>
<keyword evidence="3 8" id="KW-0812">Transmembrane</keyword>
<feature type="transmembrane region" description="Helical" evidence="8">
    <location>
        <begin position="187"/>
        <end position="207"/>
    </location>
</feature>
<evidence type="ECO:0000256" key="3">
    <source>
        <dbReference type="ARBA" id="ARBA00022692"/>
    </source>
</evidence>
<evidence type="ECO:0000256" key="5">
    <source>
        <dbReference type="ARBA" id="ARBA00023136"/>
    </source>
</evidence>
<feature type="transmembrane region" description="Helical" evidence="8">
    <location>
        <begin position="401"/>
        <end position="420"/>
    </location>
</feature>
<feature type="compositionally biased region" description="Basic and acidic residues" evidence="7">
    <location>
        <begin position="37"/>
        <end position="59"/>
    </location>
</feature>
<dbReference type="GO" id="GO:0016020">
    <property type="term" value="C:membrane"/>
    <property type="evidence" value="ECO:0007669"/>
    <property type="project" value="UniProtKB-SubCell"/>
</dbReference>
<dbReference type="SUPFAM" id="SSF103473">
    <property type="entry name" value="MFS general substrate transporter"/>
    <property type="match status" value="1"/>
</dbReference>
<comment type="similarity">
    <text evidence="6">Belongs to the major facilitator superfamily. Allantoate permease family.</text>
</comment>
<keyword evidence="10" id="KW-1185">Reference proteome</keyword>
<evidence type="ECO:0000256" key="6">
    <source>
        <dbReference type="ARBA" id="ARBA00037968"/>
    </source>
</evidence>
<feature type="region of interest" description="Disordered" evidence="7">
    <location>
        <begin position="34"/>
        <end position="64"/>
    </location>
</feature>
<evidence type="ECO:0000313" key="10">
    <source>
        <dbReference type="Proteomes" id="UP000837801"/>
    </source>
</evidence>
<keyword evidence="5 8" id="KW-0472">Membrane</keyword>
<evidence type="ECO:0000256" key="7">
    <source>
        <dbReference type="SAM" id="MobiDB-lite"/>
    </source>
</evidence>
<dbReference type="OrthoDB" id="3639251at2759"/>
<gene>
    <name evidence="9" type="ORF">CLIB1423_17S03246</name>
</gene>
<dbReference type="InterPro" id="IPR036259">
    <property type="entry name" value="MFS_trans_sf"/>
</dbReference>
<keyword evidence="4 8" id="KW-1133">Transmembrane helix</keyword>
<reference evidence="9" key="1">
    <citation type="submission" date="2022-03" db="EMBL/GenBank/DDBJ databases">
        <authorList>
            <person name="Legras J.-L."/>
            <person name="Devillers H."/>
            <person name="Grondin C."/>
        </authorList>
    </citation>
    <scope>NUCLEOTIDE SEQUENCE</scope>
    <source>
        <strain evidence="9">CLIB 1423</strain>
    </source>
</reference>
<feature type="transmembrane region" description="Helical" evidence="8">
    <location>
        <begin position="427"/>
        <end position="449"/>
    </location>
</feature>
<dbReference type="GO" id="GO:0022857">
    <property type="term" value="F:transmembrane transporter activity"/>
    <property type="evidence" value="ECO:0007669"/>
    <property type="project" value="InterPro"/>
</dbReference>
<feature type="transmembrane region" description="Helical" evidence="8">
    <location>
        <begin position="521"/>
        <end position="542"/>
    </location>
</feature>
<evidence type="ECO:0000313" key="9">
    <source>
        <dbReference type="EMBL" id="CAH2354621.1"/>
    </source>
</evidence>
<accession>A0A9P0QU54</accession>
<evidence type="ECO:0000256" key="8">
    <source>
        <dbReference type="SAM" id="Phobius"/>
    </source>
</evidence>
<comment type="subcellular location">
    <subcellularLocation>
        <location evidence="1">Membrane</location>
        <topology evidence="1">Multi-pass membrane protein</topology>
    </subcellularLocation>
</comment>
<evidence type="ECO:0000256" key="1">
    <source>
        <dbReference type="ARBA" id="ARBA00004141"/>
    </source>
</evidence>
<dbReference type="Pfam" id="PF07690">
    <property type="entry name" value="MFS_1"/>
    <property type="match status" value="1"/>
</dbReference>
<feature type="transmembrane region" description="Helical" evidence="8">
    <location>
        <begin position="248"/>
        <end position="268"/>
    </location>
</feature>
<keyword evidence="2" id="KW-0813">Transport</keyword>
<dbReference type="PANTHER" id="PTHR43791:SF15">
    <property type="entry name" value="TRANSPORTER SEO1-RELATED"/>
    <property type="match status" value="1"/>
</dbReference>
<evidence type="ECO:0000256" key="4">
    <source>
        <dbReference type="ARBA" id="ARBA00022989"/>
    </source>
</evidence>
<organism evidence="9 10">
    <name type="scientific">[Candida] railenensis</name>
    <dbReference type="NCBI Taxonomy" id="45579"/>
    <lineage>
        <taxon>Eukaryota</taxon>
        <taxon>Fungi</taxon>
        <taxon>Dikarya</taxon>
        <taxon>Ascomycota</taxon>
        <taxon>Saccharomycotina</taxon>
        <taxon>Pichiomycetes</taxon>
        <taxon>Debaryomycetaceae</taxon>
        <taxon>Kurtzmaniella</taxon>
    </lineage>
</organism>
<dbReference type="InterPro" id="IPR011701">
    <property type="entry name" value="MFS"/>
</dbReference>
<dbReference type="Proteomes" id="UP000837801">
    <property type="component" value="Unassembled WGS sequence"/>
</dbReference>
<comment type="caution">
    <text evidence="9">The sequence shown here is derived from an EMBL/GenBank/DDBJ whole genome shotgun (WGS) entry which is preliminary data.</text>
</comment>
<feature type="transmembrane region" description="Helical" evidence="8">
    <location>
        <begin position="162"/>
        <end position="180"/>
    </location>
</feature>
<evidence type="ECO:0000256" key="2">
    <source>
        <dbReference type="ARBA" id="ARBA00022448"/>
    </source>
</evidence>
<dbReference type="FunFam" id="1.20.1250.20:FF:000065">
    <property type="entry name" value="Putative MFS pantothenate transporter"/>
    <property type="match status" value="1"/>
</dbReference>
<feature type="transmembrane region" description="Helical" evidence="8">
    <location>
        <begin position="455"/>
        <end position="475"/>
    </location>
</feature>